<dbReference type="OrthoDB" id="8955500at2"/>
<keyword evidence="4" id="KW-1185">Reference proteome</keyword>
<dbReference type="SUPFAM" id="SSF53850">
    <property type="entry name" value="Periplasmic binding protein-like II"/>
    <property type="match status" value="1"/>
</dbReference>
<comment type="caution">
    <text evidence="3">The sequence shown here is derived from an EMBL/GenBank/DDBJ whole genome shotgun (WGS) entry which is preliminary data.</text>
</comment>
<keyword evidence="2" id="KW-0732">Signal</keyword>
<dbReference type="Gene3D" id="3.40.190.10">
    <property type="entry name" value="Periplasmic binding protein-like II"/>
    <property type="match status" value="1"/>
</dbReference>
<accession>A0A4Q7RS15</accession>
<sequence>MTRRFTHVAVAACAAIASLTANANEWPAQKPITLVVPLAAGGSTDSTARLLAEKLGKVIKQQIIVENRAGAGGNIGAAYVAKANPDGYTLLMATSTIASNVTLYKNMGFDLRKDLIPVSQVALIPNVLVVNNNVPARTLPEFIEYVEKKKGPITYGSAGNGTASHLSGALFNSMAHGDMLHVPYKGGAPANADLIGGQIQAVFAPMVEILPFIDGGKLRPLAVTTKSRSARLPNVPSISELLPGFEVTLWNGVFAPASTPQAIVDKLAAGIQKVLQDPVVRKNLTDQGSTPVGNAPPEFMKIVDSEIDKWGKLVKLSGANIE</sequence>
<dbReference type="Proteomes" id="UP000291078">
    <property type="component" value="Unassembled WGS sequence"/>
</dbReference>
<dbReference type="PANTHER" id="PTHR42928">
    <property type="entry name" value="TRICARBOXYLATE-BINDING PROTEIN"/>
    <property type="match status" value="1"/>
</dbReference>
<dbReference type="Pfam" id="PF03401">
    <property type="entry name" value="TctC"/>
    <property type="match status" value="1"/>
</dbReference>
<organism evidence="3 4">
    <name type="scientific">Cupriavidus agavae</name>
    <dbReference type="NCBI Taxonomy" id="1001822"/>
    <lineage>
        <taxon>Bacteria</taxon>
        <taxon>Pseudomonadati</taxon>
        <taxon>Pseudomonadota</taxon>
        <taxon>Betaproteobacteria</taxon>
        <taxon>Burkholderiales</taxon>
        <taxon>Burkholderiaceae</taxon>
        <taxon>Cupriavidus</taxon>
    </lineage>
</organism>
<comment type="similarity">
    <text evidence="1">Belongs to the UPF0065 (bug) family.</text>
</comment>
<keyword evidence="3" id="KW-0675">Receptor</keyword>
<name>A0A4Q7RS15_9BURK</name>
<evidence type="ECO:0000256" key="1">
    <source>
        <dbReference type="ARBA" id="ARBA00006987"/>
    </source>
</evidence>
<evidence type="ECO:0000313" key="3">
    <source>
        <dbReference type="EMBL" id="RZT35568.1"/>
    </source>
</evidence>
<gene>
    <name evidence="3" type="ORF">EV147_4034</name>
</gene>
<dbReference type="PIRSF" id="PIRSF017082">
    <property type="entry name" value="YflP"/>
    <property type="match status" value="1"/>
</dbReference>
<feature type="signal peptide" evidence="2">
    <location>
        <begin position="1"/>
        <end position="23"/>
    </location>
</feature>
<dbReference type="InterPro" id="IPR005064">
    <property type="entry name" value="BUG"/>
</dbReference>
<dbReference type="AlphaFoldDB" id="A0A4Q7RS15"/>
<protein>
    <submittedName>
        <fullName evidence="3">Tripartite-type tricarboxylate transporter receptor subunit TctC</fullName>
    </submittedName>
</protein>
<dbReference type="CDD" id="cd13578">
    <property type="entry name" value="PBP2_Bug27"/>
    <property type="match status" value="1"/>
</dbReference>
<evidence type="ECO:0000256" key="2">
    <source>
        <dbReference type="SAM" id="SignalP"/>
    </source>
</evidence>
<dbReference type="RefSeq" id="WP_130392959.1">
    <property type="nucleotide sequence ID" value="NZ_SGXM01000006.1"/>
</dbReference>
<dbReference type="Gene3D" id="3.40.190.150">
    <property type="entry name" value="Bordetella uptake gene, domain 1"/>
    <property type="match status" value="1"/>
</dbReference>
<evidence type="ECO:0000313" key="4">
    <source>
        <dbReference type="Proteomes" id="UP000291078"/>
    </source>
</evidence>
<reference evidence="3 4" key="1">
    <citation type="journal article" date="2015" name="Stand. Genomic Sci.">
        <title>Genomic Encyclopedia of Bacterial and Archaeal Type Strains, Phase III: the genomes of soil and plant-associated and newly described type strains.</title>
        <authorList>
            <person name="Whitman W.B."/>
            <person name="Woyke T."/>
            <person name="Klenk H.P."/>
            <person name="Zhou Y."/>
            <person name="Lilburn T.G."/>
            <person name="Beck B.J."/>
            <person name="De Vos P."/>
            <person name="Vandamme P."/>
            <person name="Eisen J.A."/>
            <person name="Garrity G."/>
            <person name="Hugenholtz P."/>
            <person name="Kyrpides N.C."/>
        </authorList>
    </citation>
    <scope>NUCLEOTIDE SEQUENCE [LARGE SCALE GENOMIC DNA]</scope>
    <source>
        <strain evidence="3 4">ASC-9842</strain>
    </source>
</reference>
<dbReference type="PANTHER" id="PTHR42928:SF5">
    <property type="entry name" value="BLR1237 PROTEIN"/>
    <property type="match status" value="1"/>
</dbReference>
<dbReference type="EMBL" id="SGXM01000006">
    <property type="protein sequence ID" value="RZT35568.1"/>
    <property type="molecule type" value="Genomic_DNA"/>
</dbReference>
<feature type="chain" id="PRO_5020852206" evidence="2">
    <location>
        <begin position="24"/>
        <end position="322"/>
    </location>
</feature>
<proteinExistence type="inferred from homology"/>
<dbReference type="InterPro" id="IPR042100">
    <property type="entry name" value="Bug_dom1"/>
</dbReference>